<feature type="non-terminal residue" evidence="14">
    <location>
        <position position="1681"/>
    </location>
</feature>
<evidence type="ECO:0000259" key="12">
    <source>
        <dbReference type="PROSITE" id="PS50878"/>
    </source>
</evidence>
<gene>
    <name evidence="14" type="ORF">LAZ67_9000935</name>
</gene>
<dbReference type="SUPFAM" id="SSF57756">
    <property type="entry name" value="Retrovirus zinc finger-like domains"/>
    <property type="match status" value="1"/>
</dbReference>
<evidence type="ECO:0000256" key="8">
    <source>
        <dbReference type="ARBA" id="ARBA00022801"/>
    </source>
</evidence>
<dbReference type="InterPro" id="IPR001584">
    <property type="entry name" value="Integrase_cat-core"/>
</dbReference>
<keyword evidence="9" id="KW-0695">RNA-directed DNA polymerase</keyword>
<accession>A0ABY6KTF6</accession>
<dbReference type="Gene3D" id="3.30.420.10">
    <property type="entry name" value="Ribonuclease H-like superfamily/Ribonuclease H"/>
    <property type="match status" value="2"/>
</dbReference>
<dbReference type="Gene3D" id="3.10.10.10">
    <property type="entry name" value="HIV Type 1 Reverse Transcriptase, subunit A, domain 1"/>
    <property type="match status" value="2"/>
</dbReference>
<evidence type="ECO:0000313" key="14">
    <source>
        <dbReference type="EMBL" id="UYV71889.1"/>
    </source>
</evidence>
<dbReference type="PROSITE" id="PS50994">
    <property type="entry name" value="INTEGRASE"/>
    <property type="match status" value="1"/>
</dbReference>
<dbReference type="SMART" id="SM00343">
    <property type="entry name" value="ZnF_C2HC"/>
    <property type="match status" value="2"/>
</dbReference>
<keyword evidence="10" id="KW-0238">DNA-binding</keyword>
<dbReference type="SUPFAM" id="SSF46689">
    <property type="entry name" value="Homeodomain-like"/>
    <property type="match status" value="1"/>
</dbReference>
<dbReference type="Pfam" id="PF13358">
    <property type="entry name" value="DDE_3"/>
    <property type="match status" value="1"/>
</dbReference>
<proteinExistence type="predicted"/>
<dbReference type="InterPro" id="IPR012337">
    <property type="entry name" value="RNaseH-like_sf"/>
</dbReference>
<dbReference type="Gene3D" id="3.10.20.370">
    <property type="match status" value="1"/>
</dbReference>
<evidence type="ECO:0000256" key="11">
    <source>
        <dbReference type="ARBA" id="ARBA00023268"/>
    </source>
</evidence>
<keyword evidence="2" id="KW-0645">Protease</keyword>
<dbReference type="InterPro" id="IPR001878">
    <property type="entry name" value="Znf_CCHC"/>
</dbReference>
<dbReference type="InterPro" id="IPR002492">
    <property type="entry name" value="Transposase_Tc1-like"/>
</dbReference>
<dbReference type="InterPro" id="IPR041577">
    <property type="entry name" value="RT_RNaseH_2"/>
</dbReference>
<evidence type="ECO:0000256" key="4">
    <source>
        <dbReference type="ARBA" id="ARBA00022695"/>
    </source>
</evidence>
<dbReference type="InterPro" id="IPR036397">
    <property type="entry name" value="RNaseH_sf"/>
</dbReference>
<dbReference type="Proteomes" id="UP001235939">
    <property type="component" value="Chromosome 09"/>
</dbReference>
<dbReference type="CDD" id="cd09274">
    <property type="entry name" value="RNase_HI_RT_Ty3"/>
    <property type="match status" value="2"/>
</dbReference>
<keyword evidence="5" id="KW-0540">Nuclease</keyword>
<keyword evidence="6" id="KW-0064">Aspartyl protease</keyword>
<dbReference type="CDD" id="cd01647">
    <property type="entry name" value="RT_LTR"/>
    <property type="match status" value="2"/>
</dbReference>
<dbReference type="SUPFAM" id="SSF53098">
    <property type="entry name" value="Ribonuclease H-like"/>
    <property type="match status" value="1"/>
</dbReference>
<organism evidence="14 15">
    <name type="scientific">Cordylochernes scorpioides</name>
    <dbReference type="NCBI Taxonomy" id="51811"/>
    <lineage>
        <taxon>Eukaryota</taxon>
        <taxon>Metazoa</taxon>
        <taxon>Ecdysozoa</taxon>
        <taxon>Arthropoda</taxon>
        <taxon>Chelicerata</taxon>
        <taxon>Arachnida</taxon>
        <taxon>Pseudoscorpiones</taxon>
        <taxon>Cheliferoidea</taxon>
        <taxon>Chernetidae</taxon>
        <taxon>Cordylochernes</taxon>
    </lineage>
</organism>
<dbReference type="Gene3D" id="3.30.70.270">
    <property type="match status" value="5"/>
</dbReference>
<keyword evidence="11" id="KW-0511">Multifunctional enzyme</keyword>
<dbReference type="Pfam" id="PF00665">
    <property type="entry name" value="rve"/>
    <property type="match status" value="1"/>
</dbReference>
<dbReference type="Gene3D" id="4.10.60.10">
    <property type="entry name" value="Zinc finger, CCHC-type"/>
    <property type="match status" value="1"/>
</dbReference>
<name>A0ABY6KTF6_9ARAC</name>
<dbReference type="Pfam" id="PF00078">
    <property type="entry name" value="RVT_1"/>
    <property type="match status" value="2"/>
</dbReference>
<dbReference type="PANTHER" id="PTHR37984:SF5">
    <property type="entry name" value="PROTEIN NYNRIN-LIKE"/>
    <property type="match status" value="1"/>
</dbReference>
<feature type="domain" description="Reverse transcriptase" evidence="12">
    <location>
        <begin position="1146"/>
        <end position="1324"/>
    </location>
</feature>
<dbReference type="InterPro" id="IPR000477">
    <property type="entry name" value="RT_dom"/>
</dbReference>
<dbReference type="InterPro" id="IPR041373">
    <property type="entry name" value="RT_RNaseH"/>
</dbReference>
<dbReference type="InterPro" id="IPR043128">
    <property type="entry name" value="Rev_trsase/Diguanyl_cyclase"/>
</dbReference>
<feature type="domain" description="Integrase catalytic" evidence="13">
    <location>
        <begin position="959"/>
        <end position="1111"/>
    </location>
</feature>
<dbReference type="PROSITE" id="PS50878">
    <property type="entry name" value="RT_POL"/>
    <property type="match status" value="1"/>
</dbReference>
<dbReference type="SUPFAM" id="SSF56672">
    <property type="entry name" value="DNA/RNA polymerases"/>
    <property type="match status" value="2"/>
</dbReference>
<protein>
    <submittedName>
        <fullName evidence="14">K02A2.6-like</fullName>
    </submittedName>
</protein>
<comment type="subcellular location">
    <subcellularLocation>
        <location evidence="1">Nucleus</location>
    </subcellularLocation>
</comment>
<evidence type="ECO:0000259" key="13">
    <source>
        <dbReference type="PROSITE" id="PS50994"/>
    </source>
</evidence>
<dbReference type="InterPro" id="IPR043502">
    <property type="entry name" value="DNA/RNA_pol_sf"/>
</dbReference>
<keyword evidence="3" id="KW-0808">Transferase</keyword>
<keyword evidence="7" id="KW-0255">Endonuclease</keyword>
<dbReference type="Pfam" id="PF01498">
    <property type="entry name" value="HTH_Tnp_Tc3_2"/>
    <property type="match status" value="1"/>
</dbReference>
<evidence type="ECO:0000256" key="5">
    <source>
        <dbReference type="ARBA" id="ARBA00022722"/>
    </source>
</evidence>
<evidence type="ECO:0000313" key="15">
    <source>
        <dbReference type="Proteomes" id="UP001235939"/>
    </source>
</evidence>
<dbReference type="Pfam" id="PF17919">
    <property type="entry name" value="RT_RNaseH_2"/>
    <property type="match status" value="1"/>
</dbReference>
<dbReference type="InterPro" id="IPR050951">
    <property type="entry name" value="Retrovirus_Pol_polyprotein"/>
</dbReference>
<evidence type="ECO:0000256" key="1">
    <source>
        <dbReference type="ARBA" id="ARBA00004123"/>
    </source>
</evidence>
<dbReference type="InterPro" id="IPR038717">
    <property type="entry name" value="Tc1-like_DDE_dom"/>
</dbReference>
<dbReference type="PANTHER" id="PTHR37984">
    <property type="entry name" value="PROTEIN CBG26694"/>
    <property type="match status" value="1"/>
</dbReference>
<dbReference type="InterPro" id="IPR009057">
    <property type="entry name" value="Homeodomain-like_sf"/>
</dbReference>
<dbReference type="EMBL" id="CP092871">
    <property type="protein sequence ID" value="UYV71889.1"/>
    <property type="molecule type" value="Genomic_DNA"/>
</dbReference>
<evidence type="ECO:0000256" key="6">
    <source>
        <dbReference type="ARBA" id="ARBA00022750"/>
    </source>
</evidence>
<dbReference type="InterPro" id="IPR036875">
    <property type="entry name" value="Znf_CCHC_sf"/>
</dbReference>
<keyword evidence="15" id="KW-1185">Reference proteome</keyword>
<evidence type="ECO:0000256" key="9">
    <source>
        <dbReference type="ARBA" id="ARBA00022918"/>
    </source>
</evidence>
<reference evidence="14 15" key="1">
    <citation type="submission" date="2022-01" db="EMBL/GenBank/DDBJ databases">
        <title>A chromosomal length assembly of Cordylochernes scorpioides.</title>
        <authorList>
            <person name="Zeh D."/>
            <person name="Zeh J."/>
        </authorList>
    </citation>
    <scope>NUCLEOTIDE SEQUENCE [LARGE SCALE GENOMIC DNA]</scope>
    <source>
        <strain evidence="14">IN4F17</strain>
        <tissue evidence="14">Whole Body</tissue>
    </source>
</reference>
<evidence type="ECO:0000256" key="10">
    <source>
        <dbReference type="ARBA" id="ARBA00023125"/>
    </source>
</evidence>
<evidence type="ECO:0000256" key="2">
    <source>
        <dbReference type="ARBA" id="ARBA00022670"/>
    </source>
</evidence>
<evidence type="ECO:0000256" key="7">
    <source>
        <dbReference type="ARBA" id="ARBA00022759"/>
    </source>
</evidence>
<dbReference type="Pfam" id="PF17917">
    <property type="entry name" value="RT_RNaseH"/>
    <property type="match status" value="1"/>
</dbReference>
<keyword evidence="4" id="KW-0548">Nucleotidyltransferase</keyword>
<evidence type="ECO:0000256" key="3">
    <source>
        <dbReference type="ARBA" id="ARBA00022679"/>
    </source>
</evidence>
<sequence>MVIGLKRAGWSIRQIAADTHLGASTVHRLWRRWLEQGNVAIYRNVGATRVTSARVDRRILRQAVAAPQATCTAILQHVQDTLDHSISTRTISRRLVANGLHSCRPLRRLPLTPPNRRQRLEWCRARSTWMTEWHRVVFSDESRFCLSSDSRRVRVWRRRGERSNPAAIVERPTVRQRGIMVWGAIAYDSRSHLLRIQGTMTAQRYVDDVLRPVTLPYLQGVPNALYQQDNARPHTARISQQALQDVQMLPWPPYSDLSPIEHVWDIIGRRLHALPQPRSEDELWQMVEREWRAIPQDAIRTLIDSLPRRVAACIAVRGASKPKCYRCELDTHSAQECGAKKMTCSFCNKLGHLFRACRYRPNQNNNRNHKSFNQTKVKTIQEENKTEVGESSDEYTYYTGAENKEKVQIDGSEINMMIDRGSDRTFISYNKMLELYGHKIMPKLHDTTRTFFAYGQDRPLPCYGYFNAVISWKETSISEEIHVIDKKVESLLGGKASFELGIIKKVNHVNESMSTNIETLVQEHEHLFHGLGTIKGYSHKVTLKDNYRPIAQRCRRIPYAMVEAVNQELDKMLENGIIEEVHQGSEWVSNIIVVPKRDSEEIRLCIDLREVNKAILRERHPIPTIDNMLHALKGAKVFAKLDAKKKGFGRCNLLLGDDVVVYAKDRKELEERLRKVLQRFDKVGIRLNRNKCKFAMEELDILGHIVSSEGIKPDNRKIDAVLNFPIPKNIEMLRSFLGTCGFLRKFIPNFSKLAEPLNNLTRKNVRWNWDLKTNKAFQDLKESLTKEPCLAYYNLNSPTELITDASPIGLGAVLIQTQQNGIKRPIAYASRSLTDTEKRYSQIEKETLGCVWAIEHFNTYIWGRKFVLKTDHKPLIYMLNPKNGAVLPPRIQRLSWRLEPYDFEIEFIQGKQNIADIFSRQPLSNTSDEKWLEDYVHKVLSITSEELQALSLKEIKFRYHQKPWMKLGIDIVGPIGHHYVLTVIDYYSSYPEAMIIEDISSKTIIKKLMEIFARHGYPHEVVTDNGLQFVSTSMERFLKECGIRHIKASPYYPKSNGKIERFHRFLKKQFNSSSEEGKDWKEDLSRILMSYRTTPNRSTGKTPAFLLFSREIKTKLSSLVNDAEEDESNIKEFNMTIDKELDKLEQSQIIEKVNASDWFTPLVTVIKSNGELRLCGDFKNTLNNCIEDEKYPLPTIETMLGNLGGNKIFTKLDLSSAYHQIEMDQASKNLLVVSTHRGLYRCNRLPFGISPASAIFQRCMDSLFHEVPNTVIYLDDIFIGSKDEQKHYRILKMIFDKLKELNFTLNKEKCLFKKKDICFLGHIINEDGVRPDSKKLEALERCKKPFNKTSLKSFLGMLSFYSKYIPNMSTLTGPLYQLLKKDNRWKLSSQCEKAFLNLKLTLLNSQALIHYSMKLPLTLTCDASAYGISGVLCHIVEGEEKPITFVSRTLSSAEAKYSQTEKEALAIVFATSKLRQYLFGRKIVLKSDHKALTTVFGNKRLLPPLIANRLHRWALELSNFDFDIRYTNKDTMLCADAFSRLQLEEINSREDNIDVVTHDISLLNVTSLDHLIIEEETNRDPVLNKLKEYLLEDPQLAKKDETMKPFLSKLENVSILQGCILLILGQNTPTSLDKPPVERLLIYVPRTFVNCLNSEFIQRTFGRNECGRRHFQVGDKVLFTR</sequence>
<keyword evidence="8" id="KW-0378">Hydrolase</keyword>